<dbReference type="Proteomes" id="UP000095256">
    <property type="component" value="Unassembled WGS sequence"/>
</dbReference>
<keyword evidence="2" id="KW-0732">Signal</keyword>
<dbReference type="EMBL" id="MIEK01000023">
    <property type="protein sequence ID" value="OEH82388.1"/>
    <property type="molecule type" value="Genomic_DNA"/>
</dbReference>
<feature type="compositionally biased region" description="Polar residues" evidence="1">
    <location>
        <begin position="40"/>
        <end position="54"/>
    </location>
</feature>
<reference evidence="4 5" key="1">
    <citation type="submission" date="2016-09" db="EMBL/GenBank/DDBJ databases">
        <authorList>
            <person name="Capua I."/>
            <person name="De Benedictis P."/>
            <person name="Joannis T."/>
            <person name="Lombin L.H."/>
            <person name="Cattoli G."/>
        </authorList>
    </citation>
    <scope>NUCLEOTIDE SEQUENCE [LARGE SCALE GENOMIC DNA]</scope>
    <source>
        <strain evidence="4 5">LMG 25899</strain>
    </source>
</reference>
<dbReference type="RefSeq" id="WP_069698663.1">
    <property type="nucleotide sequence ID" value="NZ_JAGGMA010000001.1"/>
</dbReference>
<dbReference type="OrthoDB" id="2183600at2"/>
<protein>
    <recommendedName>
        <fullName evidence="3">WxL domain-containing protein</fullName>
    </recommendedName>
</protein>
<evidence type="ECO:0000256" key="2">
    <source>
        <dbReference type="SAM" id="SignalP"/>
    </source>
</evidence>
<evidence type="ECO:0000259" key="3">
    <source>
        <dbReference type="Pfam" id="PF13731"/>
    </source>
</evidence>
<dbReference type="InterPro" id="IPR027994">
    <property type="entry name" value="WxL_dom"/>
</dbReference>
<proteinExistence type="predicted"/>
<evidence type="ECO:0000256" key="1">
    <source>
        <dbReference type="SAM" id="MobiDB-lite"/>
    </source>
</evidence>
<accession>A0A1E5KX43</accession>
<feature type="domain" description="WxL" evidence="3">
    <location>
        <begin position="31"/>
        <end position="253"/>
    </location>
</feature>
<gene>
    <name evidence="4" type="ORF">BCR26_02860</name>
</gene>
<evidence type="ECO:0000313" key="5">
    <source>
        <dbReference type="Proteomes" id="UP000095256"/>
    </source>
</evidence>
<feature type="signal peptide" evidence="2">
    <location>
        <begin position="1"/>
        <end position="28"/>
    </location>
</feature>
<feature type="region of interest" description="Disordered" evidence="1">
    <location>
        <begin position="40"/>
        <end position="67"/>
    </location>
</feature>
<evidence type="ECO:0000313" key="4">
    <source>
        <dbReference type="EMBL" id="OEH82388.1"/>
    </source>
</evidence>
<dbReference type="AlphaFoldDB" id="A0A1E5KX43"/>
<sequence>MKNSQKLVGVALLATAAVGLALPSISKAAPSVTGKGKVTFTQDLTTNPSNNKPGESTGPELNEPSQNTDPLALKIVSVTDMDFDSHNIISNDSNKSYEALPFATTTGKDDKKEPVKTAHFVRFQDVRADTTNNYFTISAKMTKQFSNATKGTTLSGATLDYKNISLVTGTNKSTLPSAATVKAVTPLVFDVEQTFVENKEVGKGFGVFELMFDTNENASAAAGKYKGVSLEVPGSTILRTGEYQAEITWSIADAK</sequence>
<keyword evidence="5" id="KW-1185">Reference proteome</keyword>
<name>A0A1E5KX43_9ENTE</name>
<dbReference type="STRING" id="762845.BCR26_02860"/>
<comment type="caution">
    <text evidence="4">The sequence shown here is derived from an EMBL/GenBank/DDBJ whole genome shotgun (WGS) entry which is preliminary data.</text>
</comment>
<organism evidence="4 5">
    <name type="scientific">Enterococcus rivorum</name>
    <dbReference type="NCBI Taxonomy" id="762845"/>
    <lineage>
        <taxon>Bacteria</taxon>
        <taxon>Bacillati</taxon>
        <taxon>Bacillota</taxon>
        <taxon>Bacilli</taxon>
        <taxon>Lactobacillales</taxon>
        <taxon>Enterococcaceae</taxon>
        <taxon>Enterococcus</taxon>
    </lineage>
</organism>
<dbReference type="Pfam" id="PF13731">
    <property type="entry name" value="WxL"/>
    <property type="match status" value="1"/>
</dbReference>
<feature type="chain" id="PRO_5009180549" description="WxL domain-containing protein" evidence="2">
    <location>
        <begin position="29"/>
        <end position="255"/>
    </location>
</feature>